<sequence length="509" mass="59855">MGAFYLECPHFTYYLPPILMKRLPHLLFALLFIIYFLCYQGVLSHVIYYHEQHHLFLFSKEYFLKQIHTEGLLSYLTDFIIQFFYMPALGSAILAGILAGIYLLTHYNIKKITGQPDILQLSLIPSVSLFIYTLPVDHSLTLIIGVFLGLLILGCIAFFISGIWKNITLHRINVPGKKKKLIISTALITIYAIGACYIFIHSYNMPERIMIMAEKSVKEKNWENVLTQTEKYINSGRTNQLISYFHNLALYHTEKLPYQLFDYPQKLGVKALYFPWNSDSRESEYGHFIYEDLGYINEAQRWEFEAMVVWGETAPHLLNLARYNIVNKRPEVARRFINLLKQSLFYRKDAEELEKQLHAGSVPGLRMALENNKEHPARFANVINIGPELQYLCEQDTTNRMAFEYLMSDLLLSNNVVRFVDNLKFIRHFKYPEMPPAYQEALYIYKLGVDGETFSKSGFNVSENTEKRFQRYYNLYKNRQMQRLKAEFGNTYWYYLNFISPYGDKIIRN</sequence>
<feature type="transmembrane region" description="Helical" evidence="1">
    <location>
        <begin position="26"/>
        <end position="48"/>
    </location>
</feature>
<evidence type="ECO:0000256" key="1">
    <source>
        <dbReference type="SAM" id="Phobius"/>
    </source>
</evidence>
<keyword evidence="1" id="KW-1133">Transmembrane helix</keyword>
<feature type="transmembrane region" description="Helical" evidence="1">
    <location>
        <begin position="181"/>
        <end position="200"/>
    </location>
</feature>
<protein>
    <submittedName>
        <fullName evidence="2">Putative membrane protein</fullName>
    </submittedName>
</protein>
<dbReference type="Pfam" id="PF19529">
    <property type="entry name" value="DUF6057"/>
    <property type="match status" value="2"/>
</dbReference>
<dbReference type="RefSeq" id="WP_008769525.1">
    <property type="nucleotide sequence ID" value="NZ_JGDB01000024.1"/>
</dbReference>
<feature type="transmembrane region" description="Helical" evidence="1">
    <location>
        <begin position="79"/>
        <end position="105"/>
    </location>
</feature>
<evidence type="ECO:0000313" key="2">
    <source>
        <dbReference type="EMBL" id="EXY92020.1"/>
    </source>
</evidence>
<keyword evidence="1" id="KW-0472">Membrane</keyword>
<accession>A0A015XHC1</accession>
<dbReference type="AlphaFoldDB" id="A0A015XHC1"/>
<dbReference type="PATRIC" id="fig|1339316.3.peg.1244"/>
<gene>
    <name evidence="2" type="ORF">M125_1278</name>
</gene>
<dbReference type="EMBL" id="JGDB01000024">
    <property type="protein sequence ID" value="EXY92020.1"/>
    <property type="molecule type" value="Genomic_DNA"/>
</dbReference>
<proteinExistence type="predicted"/>
<organism evidence="2 3">
    <name type="scientific">Bacteroides fragilis str. 3998T(B)3</name>
    <dbReference type="NCBI Taxonomy" id="1339316"/>
    <lineage>
        <taxon>Bacteria</taxon>
        <taxon>Pseudomonadati</taxon>
        <taxon>Bacteroidota</taxon>
        <taxon>Bacteroidia</taxon>
        <taxon>Bacteroidales</taxon>
        <taxon>Bacteroidaceae</taxon>
        <taxon>Bacteroides</taxon>
    </lineage>
</organism>
<dbReference type="Proteomes" id="UP000020773">
    <property type="component" value="Unassembled WGS sequence"/>
</dbReference>
<keyword evidence="1" id="KW-0812">Transmembrane</keyword>
<name>A0A015XHC1_BACFG</name>
<evidence type="ECO:0000313" key="3">
    <source>
        <dbReference type="Proteomes" id="UP000020773"/>
    </source>
</evidence>
<dbReference type="InterPro" id="IPR045692">
    <property type="entry name" value="DUF6057"/>
</dbReference>
<reference evidence="2 3" key="1">
    <citation type="submission" date="2014-02" db="EMBL/GenBank/DDBJ databases">
        <authorList>
            <person name="Sears C."/>
            <person name="Carroll K."/>
            <person name="Sack B.R."/>
            <person name="Qadri F."/>
            <person name="Myers L.L."/>
            <person name="Chung G.-T."/>
            <person name="Escheverria P."/>
            <person name="Fraser C.M."/>
            <person name="Sadzewicz L."/>
            <person name="Shefchek K.A."/>
            <person name="Tallon L."/>
            <person name="Das S.P."/>
            <person name="Daugherty S."/>
            <person name="Mongodin E.F."/>
        </authorList>
    </citation>
    <scope>NUCLEOTIDE SEQUENCE [LARGE SCALE GENOMIC DNA]</scope>
    <source>
        <strain evidence="3">3998T(B)3</strain>
    </source>
</reference>
<feature type="transmembrane region" description="Helical" evidence="1">
    <location>
        <begin position="117"/>
        <end position="134"/>
    </location>
</feature>
<feature type="transmembrane region" description="Helical" evidence="1">
    <location>
        <begin position="140"/>
        <end position="160"/>
    </location>
</feature>
<comment type="caution">
    <text evidence="2">The sequence shown here is derived from an EMBL/GenBank/DDBJ whole genome shotgun (WGS) entry which is preliminary data.</text>
</comment>